<keyword evidence="2" id="KW-0645">Protease</keyword>
<dbReference type="GO" id="GO:0008233">
    <property type="term" value="F:peptidase activity"/>
    <property type="evidence" value="ECO:0007669"/>
    <property type="project" value="UniProtKB-KW"/>
</dbReference>
<keyword evidence="2" id="KW-0378">Hydrolase</keyword>
<feature type="region of interest" description="Disordered" evidence="1">
    <location>
        <begin position="292"/>
        <end position="316"/>
    </location>
</feature>
<dbReference type="GO" id="GO:0006508">
    <property type="term" value="P:proteolysis"/>
    <property type="evidence" value="ECO:0007669"/>
    <property type="project" value="UniProtKB-KW"/>
</dbReference>
<protein>
    <submittedName>
        <fullName evidence="2">Prohead serine protease</fullName>
    </submittedName>
</protein>
<organism evidence="2">
    <name type="scientific">Myoviridae sp. ctaMv1</name>
    <dbReference type="NCBI Taxonomy" id="2825131"/>
    <lineage>
        <taxon>Viruses</taxon>
        <taxon>Duplodnaviria</taxon>
        <taxon>Heunggongvirae</taxon>
        <taxon>Uroviricota</taxon>
        <taxon>Caudoviricetes</taxon>
    </lineage>
</organism>
<evidence type="ECO:0000313" key="2">
    <source>
        <dbReference type="EMBL" id="DAE11231.1"/>
    </source>
</evidence>
<dbReference type="EMBL" id="BK015528">
    <property type="protein sequence ID" value="DAE11231.1"/>
    <property type="molecule type" value="Genomic_DNA"/>
</dbReference>
<proteinExistence type="predicted"/>
<accession>A0A8S5PW15</accession>
<reference evidence="2" key="1">
    <citation type="journal article" date="2021" name="Proc. Natl. Acad. Sci. U.S.A.">
        <title>A Catalog of Tens of Thousands of Viruses from Human Metagenomes Reveals Hidden Associations with Chronic Diseases.</title>
        <authorList>
            <person name="Tisza M.J."/>
            <person name="Buck C.B."/>
        </authorList>
    </citation>
    <scope>NUCLEOTIDE SEQUENCE</scope>
    <source>
        <strain evidence="2">CtaMv1</strain>
    </source>
</reference>
<evidence type="ECO:0000256" key="1">
    <source>
        <dbReference type="SAM" id="MobiDB-lite"/>
    </source>
</evidence>
<feature type="compositionally biased region" description="Polar residues" evidence="1">
    <location>
        <begin position="296"/>
        <end position="316"/>
    </location>
</feature>
<sequence length="316" mass="34504">MITTQNSVLSGAPTPQELELINNYTVKPLSADEVYTFGIVLCDNEIDRDFERFDIPALEKLAELFVGKTGIFDHSMSGRDQTARIFSCRVETDESKVTSAGEKYTKLCARAYMPRSEKNAALIEEIDAGIKKETSVGCSVGRSVCSICGKDGRTDPCAHIKGREYGGKLCHRILCDPTDAYEWSFVAVPAQPAAGVTKSYRADEQTVKTVKRLSCANEGVTLTKAEAAGLYGYIDELEQLAREGKEYREELICDVIRMGAAALPDMRGESLSAICGTLGLEQLRELKKAFSGGGRLNSQLSSAKPETHSGNSEFRI</sequence>
<name>A0A8S5PW15_9CAUD</name>